<gene>
    <name evidence="1" type="ORF">H8L47_09935</name>
</gene>
<name>A0ABR6Z8J0_9BURK</name>
<evidence type="ECO:0000313" key="1">
    <source>
        <dbReference type="EMBL" id="MBC3907886.1"/>
    </source>
</evidence>
<dbReference type="InterPro" id="IPR009225">
    <property type="entry name" value="Phage_head_completion_GpL"/>
</dbReference>
<dbReference type="EMBL" id="JACOFX010000003">
    <property type="protein sequence ID" value="MBC3907886.1"/>
    <property type="molecule type" value="Genomic_DNA"/>
</dbReference>
<keyword evidence="2" id="KW-1185">Reference proteome</keyword>
<comment type="caution">
    <text evidence="1">The sequence shown here is derived from an EMBL/GenBank/DDBJ whole genome shotgun (WGS) entry which is preliminary data.</text>
</comment>
<sequence>MSSFIANAPGGTASTSQPNNIITNDGFFPDLDVSAMRDAIRLDGTVTDARLIAATVDAIIFVNDQVKELKASALGAGHASLAAIPAAQVNRQSVLIAHYLRAVYCTAKADLIERYKDYDSTASSLDDKKLVSFLANGPDDERRNAQWAISSLMGRHHVTVELI</sequence>
<dbReference type="RefSeq" id="WP_186953425.1">
    <property type="nucleotide sequence ID" value="NZ_JACOFX010000003.1"/>
</dbReference>
<reference evidence="1 2" key="1">
    <citation type="submission" date="2020-08" db="EMBL/GenBank/DDBJ databases">
        <title>Novel species isolated from subtropical streams in China.</title>
        <authorList>
            <person name="Lu H."/>
        </authorList>
    </citation>
    <scope>NUCLEOTIDE SEQUENCE [LARGE SCALE GENOMIC DNA]</scope>
    <source>
        <strain evidence="1 2">NL8W</strain>
    </source>
</reference>
<dbReference type="Proteomes" id="UP000646911">
    <property type="component" value="Unassembled WGS sequence"/>
</dbReference>
<protein>
    <submittedName>
        <fullName evidence="1">Head completion/stabilization protein</fullName>
    </submittedName>
</protein>
<proteinExistence type="predicted"/>
<organism evidence="1 2">
    <name type="scientific">Undibacterium umbellatum</name>
    <dbReference type="NCBI Taxonomy" id="2762300"/>
    <lineage>
        <taxon>Bacteria</taxon>
        <taxon>Pseudomonadati</taxon>
        <taxon>Pseudomonadota</taxon>
        <taxon>Betaproteobacteria</taxon>
        <taxon>Burkholderiales</taxon>
        <taxon>Oxalobacteraceae</taxon>
        <taxon>Undibacterium</taxon>
    </lineage>
</organism>
<evidence type="ECO:0000313" key="2">
    <source>
        <dbReference type="Proteomes" id="UP000646911"/>
    </source>
</evidence>
<accession>A0ABR6Z8J0</accession>
<dbReference type="Pfam" id="PF05926">
    <property type="entry name" value="Phage_GPL"/>
    <property type="match status" value="1"/>
</dbReference>